<keyword evidence="3" id="KW-0804">Transcription</keyword>
<evidence type="ECO:0000256" key="2">
    <source>
        <dbReference type="ARBA" id="ARBA00023015"/>
    </source>
</evidence>
<evidence type="ECO:0000256" key="5">
    <source>
        <dbReference type="SAM" id="MobiDB-lite"/>
    </source>
</evidence>
<dbReference type="PANTHER" id="PTHR11950:SF31">
    <property type="entry name" value="SEGMENTATION PROTEIN RUNT"/>
    <property type="match status" value="1"/>
</dbReference>
<evidence type="ECO:0000313" key="6">
    <source>
        <dbReference type="EnsemblMetazoa" id="PPA17671.1"/>
    </source>
</evidence>
<evidence type="ECO:0000256" key="3">
    <source>
        <dbReference type="ARBA" id="ARBA00023163"/>
    </source>
</evidence>
<dbReference type="AlphaFoldDB" id="A0A2A6C7C9"/>
<evidence type="ECO:0000313" key="7">
    <source>
        <dbReference type="Proteomes" id="UP000005239"/>
    </source>
</evidence>
<dbReference type="GO" id="GO:0005524">
    <property type="term" value="F:ATP binding"/>
    <property type="evidence" value="ECO:0007669"/>
    <property type="project" value="InterPro"/>
</dbReference>
<dbReference type="GO" id="GO:0000981">
    <property type="term" value="F:DNA-binding transcription factor activity, RNA polymerase II-specific"/>
    <property type="evidence" value="ECO:0000318"/>
    <property type="project" value="GO_Central"/>
</dbReference>
<dbReference type="Proteomes" id="UP000005239">
    <property type="component" value="Unassembled WGS sequence"/>
</dbReference>
<keyword evidence="4" id="KW-0539">Nucleus</keyword>
<keyword evidence="7" id="KW-1185">Reference proteome</keyword>
<dbReference type="InterPro" id="IPR013524">
    <property type="entry name" value="Runt_dom"/>
</dbReference>
<feature type="compositionally biased region" description="Polar residues" evidence="5">
    <location>
        <begin position="216"/>
        <end position="225"/>
    </location>
</feature>
<keyword evidence="2" id="KW-0805">Transcription regulation</keyword>
<dbReference type="GO" id="GO:0000978">
    <property type="term" value="F:RNA polymerase II cis-regulatory region sequence-specific DNA binding"/>
    <property type="evidence" value="ECO:0000318"/>
    <property type="project" value="GO_Central"/>
</dbReference>
<organism evidence="6 7">
    <name type="scientific">Pristionchus pacificus</name>
    <name type="common">Parasitic nematode worm</name>
    <dbReference type="NCBI Taxonomy" id="54126"/>
    <lineage>
        <taxon>Eukaryota</taxon>
        <taxon>Metazoa</taxon>
        <taxon>Ecdysozoa</taxon>
        <taxon>Nematoda</taxon>
        <taxon>Chromadorea</taxon>
        <taxon>Rhabditida</taxon>
        <taxon>Rhabditina</taxon>
        <taxon>Diplogasteromorpha</taxon>
        <taxon>Diplogasteroidea</taxon>
        <taxon>Neodiplogasteridae</taxon>
        <taxon>Pristionchus</taxon>
    </lineage>
</organism>
<dbReference type="InterPro" id="IPR000040">
    <property type="entry name" value="AML1_Runt"/>
</dbReference>
<name>A0A2A6C7C9_PRIPA</name>
<reference evidence="6" key="2">
    <citation type="submission" date="2022-06" db="UniProtKB">
        <authorList>
            <consortium name="EnsemblMetazoa"/>
        </authorList>
    </citation>
    <scope>IDENTIFICATION</scope>
    <source>
        <strain evidence="6">PS312</strain>
    </source>
</reference>
<proteinExistence type="predicted"/>
<reference evidence="7" key="1">
    <citation type="journal article" date="2008" name="Nat. Genet.">
        <title>The Pristionchus pacificus genome provides a unique perspective on nematode lifestyle and parasitism.</title>
        <authorList>
            <person name="Dieterich C."/>
            <person name="Clifton S.W."/>
            <person name="Schuster L.N."/>
            <person name="Chinwalla A."/>
            <person name="Delehaunty K."/>
            <person name="Dinkelacker I."/>
            <person name="Fulton L."/>
            <person name="Fulton R."/>
            <person name="Godfrey J."/>
            <person name="Minx P."/>
            <person name="Mitreva M."/>
            <person name="Roeseler W."/>
            <person name="Tian H."/>
            <person name="Witte H."/>
            <person name="Yang S.P."/>
            <person name="Wilson R.K."/>
            <person name="Sommer R.J."/>
        </authorList>
    </citation>
    <scope>NUCLEOTIDE SEQUENCE [LARGE SCALE GENOMIC DNA]</scope>
    <source>
        <strain evidence="7">PS312</strain>
    </source>
</reference>
<dbReference type="PROSITE" id="PS51062">
    <property type="entry name" value="RUNT"/>
    <property type="match status" value="1"/>
</dbReference>
<dbReference type="PANTHER" id="PTHR11950">
    <property type="entry name" value="RUNT RELATED"/>
    <property type="match status" value="1"/>
</dbReference>
<dbReference type="EnsemblMetazoa" id="PPA17671.1">
    <property type="protein sequence ID" value="PPA17671.1"/>
    <property type="gene ID" value="WBGene00107225"/>
</dbReference>
<dbReference type="Pfam" id="PF00853">
    <property type="entry name" value="Runt"/>
    <property type="match status" value="1"/>
</dbReference>
<accession>A0A8R1YDC2</accession>
<gene>
    <name evidence="6" type="primary">WBGene00107225</name>
</gene>
<feature type="region of interest" description="Disordered" evidence="5">
    <location>
        <begin position="208"/>
        <end position="236"/>
    </location>
</feature>
<evidence type="ECO:0000256" key="1">
    <source>
        <dbReference type="ARBA" id="ARBA00004123"/>
    </source>
</evidence>
<dbReference type="GO" id="GO:0005634">
    <property type="term" value="C:nucleus"/>
    <property type="evidence" value="ECO:0007669"/>
    <property type="project" value="UniProtKB-SubCell"/>
</dbReference>
<accession>A0A2A6C7C9</accession>
<feature type="region of interest" description="Disordered" evidence="5">
    <location>
        <begin position="1"/>
        <end position="20"/>
    </location>
</feature>
<dbReference type="InterPro" id="IPR012346">
    <property type="entry name" value="p53/RUNT-type_TF_DNA-bd_sf"/>
</dbReference>
<evidence type="ECO:0000256" key="4">
    <source>
        <dbReference type="ARBA" id="ARBA00023242"/>
    </source>
</evidence>
<comment type="subcellular location">
    <subcellularLocation>
        <location evidence="1">Nucleus</location>
    </subcellularLocation>
</comment>
<sequence length="236" mass="26258">MCQRGEAPPSSQCHPRSSSTMMDPLEQVRAALRGDAPPAKYVPTENPYIVCSHLPAHWRCNKSLPDPFLVLLLIPIPDGTQVSVSAANDENPCGEVRNATAVVRNQIAKFNDLRFIGKSGRGKSFHITITVHSSPMHVGTINRAIKVTVDGPRDARHKKDSPVPPMAPRLGLPHNHLNAPLNFMPYYPPFHTFPFPFPTVMPNMITETPRKRRSSTSDYQSNSDPDTPPSKIWRPF</sequence>
<dbReference type="Gene3D" id="2.60.40.720">
    <property type="match status" value="1"/>
</dbReference>
<dbReference type="OrthoDB" id="10029800at2759"/>
<dbReference type="InterPro" id="IPR008967">
    <property type="entry name" value="p53-like_TF_DNA-bd_sf"/>
</dbReference>
<dbReference type="PRINTS" id="PR00967">
    <property type="entry name" value="ONCOGENEAML1"/>
</dbReference>
<protein>
    <submittedName>
        <fullName evidence="6">Runt domain-containing protein</fullName>
    </submittedName>
</protein>
<feature type="compositionally biased region" description="Polar residues" evidence="5">
    <location>
        <begin position="9"/>
        <end position="20"/>
    </location>
</feature>
<dbReference type="SUPFAM" id="SSF49417">
    <property type="entry name" value="p53-like transcription factors"/>
    <property type="match status" value="1"/>
</dbReference>